<dbReference type="RefSeq" id="WP_311821278.1">
    <property type="nucleotide sequence ID" value="NZ_JARPYF010000001.1"/>
</dbReference>
<dbReference type="InterPro" id="IPR009061">
    <property type="entry name" value="DNA-bd_dom_put_sf"/>
</dbReference>
<sequence length="129" mass="15106">MNISEVAAKFEMTPATIRYYEKQGLIPPITRNASGVRDFQEEDLNWVEFIKCMRDSGLSIDSLAQYSKLYQQGDSTLIERKKILIDEYQKLLEKQRLINGTVARLETKLDNYDHMIQECQQQIFSTTYN</sequence>
<protein>
    <submittedName>
        <fullName evidence="3">MerR family transcriptional regulator</fullName>
    </submittedName>
</protein>
<dbReference type="SMART" id="SM00422">
    <property type="entry name" value="HTH_MERR"/>
    <property type="match status" value="1"/>
</dbReference>
<name>A0ABU3EU64_9ENTE</name>
<dbReference type="PANTHER" id="PTHR30204:SF98">
    <property type="entry name" value="HTH-TYPE TRANSCRIPTIONAL REGULATOR ADHR"/>
    <property type="match status" value="1"/>
</dbReference>
<evidence type="ECO:0000313" key="3">
    <source>
        <dbReference type="EMBL" id="MDT2598407.1"/>
    </source>
</evidence>
<dbReference type="PANTHER" id="PTHR30204">
    <property type="entry name" value="REDOX-CYCLING DRUG-SENSING TRANSCRIPTIONAL ACTIVATOR SOXR"/>
    <property type="match status" value="1"/>
</dbReference>
<comment type="caution">
    <text evidence="3">The sequence shown here is derived from an EMBL/GenBank/DDBJ whole genome shotgun (WGS) entry which is preliminary data.</text>
</comment>
<dbReference type="CDD" id="cd01109">
    <property type="entry name" value="HTH_YyaN"/>
    <property type="match status" value="1"/>
</dbReference>
<dbReference type="EMBL" id="JARPYI010000001">
    <property type="protein sequence ID" value="MDT2598407.1"/>
    <property type="molecule type" value="Genomic_DNA"/>
</dbReference>
<dbReference type="Pfam" id="PF13411">
    <property type="entry name" value="MerR_1"/>
    <property type="match status" value="1"/>
</dbReference>
<organism evidence="3 4">
    <name type="scientific">Enterococcus hulanensis</name>
    <dbReference type="NCBI Taxonomy" id="2559929"/>
    <lineage>
        <taxon>Bacteria</taxon>
        <taxon>Bacillati</taxon>
        <taxon>Bacillota</taxon>
        <taxon>Bacilli</taxon>
        <taxon>Lactobacillales</taxon>
        <taxon>Enterococcaceae</taxon>
        <taxon>Enterococcus</taxon>
    </lineage>
</organism>
<accession>A0ABU3EU64</accession>
<feature type="domain" description="HTH merR-type" evidence="2">
    <location>
        <begin position="1"/>
        <end position="69"/>
    </location>
</feature>
<reference evidence="3 4" key="1">
    <citation type="submission" date="2023-03" db="EMBL/GenBank/DDBJ databases">
        <authorList>
            <person name="Shen W."/>
            <person name="Cai J."/>
        </authorList>
    </citation>
    <scope>NUCLEOTIDE SEQUENCE [LARGE SCALE GENOMIC DNA]</scope>
    <source>
        <strain evidence="3 4">D6-4</strain>
    </source>
</reference>
<dbReference type="PROSITE" id="PS50937">
    <property type="entry name" value="HTH_MERR_2"/>
    <property type="match status" value="1"/>
</dbReference>
<keyword evidence="1" id="KW-0238">DNA-binding</keyword>
<evidence type="ECO:0000256" key="1">
    <source>
        <dbReference type="ARBA" id="ARBA00023125"/>
    </source>
</evidence>
<gene>
    <name evidence="3" type="ORF">P7D85_01395</name>
</gene>
<dbReference type="Gene3D" id="1.10.1660.10">
    <property type="match status" value="1"/>
</dbReference>
<evidence type="ECO:0000313" key="4">
    <source>
        <dbReference type="Proteomes" id="UP001252875"/>
    </source>
</evidence>
<evidence type="ECO:0000259" key="2">
    <source>
        <dbReference type="PROSITE" id="PS50937"/>
    </source>
</evidence>
<proteinExistence type="predicted"/>
<dbReference type="SUPFAM" id="SSF46955">
    <property type="entry name" value="Putative DNA-binding domain"/>
    <property type="match status" value="1"/>
</dbReference>
<keyword evidence="4" id="KW-1185">Reference proteome</keyword>
<dbReference type="InterPro" id="IPR047057">
    <property type="entry name" value="MerR_fam"/>
</dbReference>
<dbReference type="InterPro" id="IPR000551">
    <property type="entry name" value="MerR-type_HTH_dom"/>
</dbReference>
<dbReference type="Proteomes" id="UP001252875">
    <property type="component" value="Unassembled WGS sequence"/>
</dbReference>